<dbReference type="Proteomes" id="UP000256988">
    <property type="component" value="Unassembled WGS sequence"/>
</dbReference>
<dbReference type="CDD" id="cd01029">
    <property type="entry name" value="TOPRIM_primases"/>
    <property type="match status" value="1"/>
</dbReference>
<dbReference type="AlphaFoldDB" id="A0A3D9EDY2"/>
<dbReference type="Gene3D" id="3.40.1360.10">
    <property type="match status" value="1"/>
</dbReference>
<dbReference type="RefSeq" id="WP_115946731.1">
    <property type="nucleotide sequence ID" value="NZ_QRDL01000006.1"/>
</dbReference>
<name>A0A3D9EDY2_ECTOL</name>
<dbReference type="InterPro" id="IPR034154">
    <property type="entry name" value="TOPRIM_DnaG/twinkle"/>
</dbReference>
<proteinExistence type="predicted"/>
<dbReference type="EMBL" id="QRDL01000006">
    <property type="protein sequence ID" value="RED01257.1"/>
    <property type="molecule type" value="Genomic_DNA"/>
</dbReference>
<evidence type="ECO:0000313" key="2">
    <source>
        <dbReference type="Proteomes" id="UP000256988"/>
    </source>
</evidence>
<dbReference type="Pfam" id="PF13155">
    <property type="entry name" value="Toprim_2"/>
    <property type="match status" value="1"/>
</dbReference>
<protein>
    <submittedName>
        <fullName evidence="1">Toprim domain-containing protein</fullName>
    </submittedName>
</protein>
<evidence type="ECO:0000313" key="1">
    <source>
        <dbReference type="EMBL" id="RED01257.1"/>
    </source>
</evidence>
<comment type="caution">
    <text evidence="1">The sequence shown here is derived from an EMBL/GenBank/DDBJ whole genome shotgun (WGS) entry which is preliminary data.</text>
</comment>
<accession>A0A3D9EDY2</accession>
<gene>
    <name evidence="1" type="ORF">DFO60_4099</name>
</gene>
<reference evidence="1 2" key="1">
    <citation type="submission" date="2018-07" db="EMBL/GenBank/DDBJ databases">
        <title>Genome sequencing of rice bacterial endophytes.</title>
        <authorList>
            <person name="Venturi V."/>
        </authorList>
    </citation>
    <scope>NUCLEOTIDE SEQUENCE [LARGE SCALE GENOMIC DNA]</scope>
    <source>
        <strain evidence="1 2">AG1002</strain>
    </source>
</reference>
<organism evidence="1 2">
    <name type="scientific">Ectopseudomonas oleovorans</name>
    <name type="common">Pseudomonas oleovorans</name>
    <dbReference type="NCBI Taxonomy" id="301"/>
    <lineage>
        <taxon>Bacteria</taxon>
        <taxon>Pseudomonadati</taxon>
        <taxon>Pseudomonadota</taxon>
        <taxon>Gammaproteobacteria</taxon>
        <taxon>Pseudomonadales</taxon>
        <taxon>Pseudomonadaceae</taxon>
        <taxon>Ectopseudomonas</taxon>
    </lineage>
</organism>
<sequence length="905" mass="103386">MYQMDHQLRADVLQRLEADLGLRHINGTDYMRKGTCPACHKTELFTSHANPWVVKCGREAKCGQTWHVKELYSDLFEDWSERFKPTNDAPAASADGYLQFARGFDLGLIKGWYTQENYWDRDLGIGSATVRFEMPAGGYWERLIDRPNRFGSKKARFKPAWSYKGKLWVPPTVDLLQVQELWIVEGIFDAIALLHHGIHAVSMMSSAPFPEEALKELARTRGPKLPKLVWALDNEPTARDNIRKWVRLAKDLGYRNQEAAQIPQPGGRKVDWNDLHQRWMFEKEDKRNDRIERDLEIAHHQGTLMLADSPKEKALRIYGFEEASSEFYFDFGNRMYWAKFDLSKLDEEQRAILDSDEPEDRMLNENSARRRALENVCSLKLLANCNFETLYKQISESTGEAWYYLRVNPPHDGPAEKLAFTPKQMASSGEFKAKLLHAGATWLGTQKHLDQIVITQTEGVKTVETIDFMGYSKDHQAYIFNDIACHNGNVVKANSEDYFELGKRRVKSPSLLKIKAQPDSTGYREDWLPKLWLCFGAKGLITLTYWFGSLFAEQIRGQYESFPFLEVTGEPDAGKSTLLVFIWKLFGRNYEGFDPTKGSASGRSRAMGQVAGMPVVLLEGDRNSDAANTKSFDWDELKDFFGGGLLRTRGVKNNTNETYEPPFRGTIVISQNAPVTGHEAILSRIVKLHFTKPKITEASSAAADAINLMEIEELSHFLVKAIKAEPQVMALFAERYPHHRQRLRKMSALRSARVVKNHAMILALVDCLALILPLSETQLAACDQQLLQMAMERQNAISADPAELDEFWAVYDYLESRGDHAMVNHAKKPDELIAINLNQFAEKAAEFKQKIPDLNTLRRMLPDCRRHKLLGINVSTSSAIRTREMLRNPLSEKKEPNVKCWHFKP</sequence>